<evidence type="ECO:0000313" key="2">
    <source>
        <dbReference type="Proteomes" id="UP001324634"/>
    </source>
</evidence>
<name>A0AAX4HRN8_9BACT</name>
<dbReference type="AlphaFoldDB" id="A0AAX4HRN8"/>
<reference evidence="1 2" key="1">
    <citation type="submission" date="2023-11" db="EMBL/GenBank/DDBJ databases">
        <title>Peredibacter starrii A3.12.</title>
        <authorList>
            <person name="Mitchell R.J."/>
        </authorList>
    </citation>
    <scope>NUCLEOTIDE SEQUENCE [LARGE SCALE GENOMIC DNA]</scope>
    <source>
        <strain evidence="1 2">A3.12</strain>
    </source>
</reference>
<dbReference type="EMBL" id="CP139487">
    <property type="protein sequence ID" value="WPU66058.1"/>
    <property type="molecule type" value="Genomic_DNA"/>
</dbReference>
<dbReference type="RefSeq" id="WP_321397787.1">
    <property type="nucleotide sequence ID" value="NZ_CP139487.1"/>
</dbReference>
<evidence type="ECO:0000313" key="1">
    <source>
        <dbReference type="EMBL" id="WPU66058.1"/>
    </source>
</evidence>
<dbReference type="Proteomes" id="UP001324634">
    <property type="component" value="Chromosome"/>
</dbReference>
<dbReference type="KEGG" id="psti:SOO65_04800"/>
<organism evidence="1 2">
    <name type="scientific">Peredibacter starrii</name>
    <dbReference type="NCBI Taxonomy" id="28202"/>
    <lineage>
        <taxon>Bacteria</taxon>
        <taxon>Pseudomonadati</taxon>
        <taxon>Bdellovibrionota</taxon>
        <taxon>Bacteriovoracia</taxon>
        <taxon>Bacteriovoracales</taxon>
        <taxon>Bacteriovoracaceae</taxon>
        <taxon>Peredibacter</taxon>
    </lineage>
</organism>
<gene>
    <name evidence="1" type="ORF">SOO65_04800</name>
</gene>
<keyword evidence="2" id="KW-1185">Reference proteome</keyword>
<sequence length="611" mass="70817">MNQVKKSPTDEVGKRAYSSFGRINGQHPFKDQVPGGRVEYKARYKKGGKVTFFNFDLAKEMGLLPKTHETKLNPELEKEILETFSLVIINEYDEMNKIKFPQDEIHPHTYMATRYLQLQHPDKTGRTSGDGRSIWNGTFRGNGTTWDVSSCGTGATKLSPACNINKIFYQTGDPSISYGCGLSEVGEGLETLFFSEVLGKNGFKTERVLAIIEFDKGLAINVRANPNLMRPSHFFGHLKQGNLTTLKQVADYYIERQIENKAWAQTTFKNNKEKYFYLANQVARDFAAVSAKFEDEYIFCWLDWDGDNILMDGGIIDYGSIRQFGLFHAEYRYDDVQRYSTTILEQKQKARYIVQCFAQIADFLTTGKKRSLSEFRNHDVLKTFDKHFHECKDRNLVQKIGFKKNHQDFLMKNHRHLVTKFRKPFSYFERSKSKRGMYKVPDGINRDALFCMRDILREMPQLYLTKEGMLRDEDFIEVIKSSYAKKSDLKLTEVRRKQISKFQNTYMALLAAVEKETGMTRAQLLLELTMRSSVINKYDRVTGDSITFIVQKVQKLRPKLGAEELYQLAQQFSSYQNLDPDQKTVSNEIPPRHKNIMQGLYSIVRECREGL</sequence>
<accession>A0AAX4HRN8</accession>
<protein>
    <submittedName>
        <fullName evidence="1">Uncharacterized protein</fullName>
    </submittedName>
</protein>
<proteinExistence type="predicted"/>